<organism evidence="2 3">
    <name type="scientific">Thiovibrio frasassiensis</name>
    <dbReference type="NCBI Taxonomy" id="2984131"/>
    <lineage>
        <taxon>Bacteria</taxon>
        <taxon>Pseudomonadati</taxon>
        <taxon>Thermodesulfobacteriota</taxon>
        <taxon>Desulfobulbia</taxon>
        <taxon>Desulfobulbales</taxon>
        <taxon>Thiovibrionaceae</taxon>
        <taxon>Thiovibrio</taxon>
    </lineage>
</organism>
<feature type="signal peptide" evidence="1">
    <location>
        <begin position="1"/>
        <end position="34"/>
    </location>
</feature>
<keyword evidence="3" id="KW-1185">Reference proteome</keyword>
<dbReference type="InterPro" id="IPR025293">
    <property type="entry name" value="YfiR/HmsC-like"/>
</dbReference>
<name>A0A9X4RKZ5_9BACT</name>
<proteinExistence type="predicted"/>
<reference evidence="2" key="2">
    <citation type="submission" date="2022-10" db="EMBL/GenBank/DDBJ databases">
        <authorList>
            <person name="Aronson H.S."/>
        </authorList>
    </citation>
    <scope>NUCLEOTIDE SEQUENCE</scope>
    <source>
        <strain evidence="2">RS19-109</strain>
    </source>
</reference>
<evidence type="ECO:0000256" key="1">
    <source>
        <dbReference type="SAM" id="SignalP"/>
    </source>
</evidence>
<dbReference type="Pfam" id="PF13689">
    <property type="entry name" value="DUF4154"/>
    <property type="match status" value="1"/>
</dbReference>
<dbReference type="RefSeq" id="WP_307632509.1">
    <property type="nucleotide sequence ID" value="NZ_JAPHEH010000001.1"/>
</dbReference>
<sequence length="224" mass="24828">MKPEILQKKSIPGRKRVFALFALLCLFCLPCDKASGANYEEYELKAGFLYNFFNFIKWPERSFDSAKSPFVLVIVGGGEKDRTIEHALQNSVIGARPLKVIVTSSAEDLDKAHMIFFMESYKNSDLPKILAQLQGKPVITVGEGKNFISLGGDINFVRKGAKIKFQINPAATEKGDLKISSRLLMLAVGPDQSAIEENRPIRVTAPNTMTSDLNQETTKEDGIL</sequence>
<comment type="caution">
    <text evidence="2">The sequence shown here is derived from an EMBL/GenBank/DDBJ whole genome shotgun (WGS) entry which is preliminary data.</text>
</comment>
<dbReference type="EMBL" id="JAPHEH010000001">
    <property type="protein sequence ID" value="MDG4475536.1"/>
    <property type="molecule type" value="Genomic_DNA"/>
</dbReference>
<evidence type="ECO:0000313" key="2">
    <source>
        <dbReference type="EMBL" id="MDG4475536.1"/>
    </source>
</evidence>
<accession>A0A9X4RKZ5</accession>
<dbReference type="AlphaFoldDB" id="A0A9X4RKZ5"/>
<gene>
    <name evidence="2" type="ORF">OLX77_05100</name>
</gene>
<protein>
    <submittedName>
        <fullName evidence="2">YfiR family protein</fullName>
    </submittedName>
</protein>
<evidence type="ECO:0000313" key="3">
    <source>
        <dbReference type="Proteomes" id="UP001154240"/>
    </source>
</evidence>
<reference evidence="2" key="1">
    <citation type="journal article" date="2022" name="bioRxiv">
        <title>Thiovibrio frasassiensisgen. nov., sp. nov., an autotrophic, elemental sulfur disproportionating bacterium isolated from sulfidic karst sediment, and proposal of Thiovibrionaceae fam. nov.</title>
        <authorList>
            <person name="Aronson H."/>
            <person name="Thomas C."/>
            <person name="Bhattacharyya M."/>
            <person name="Eckstein S."/>
            <person name="Jensen S."/>
            <person name="Barco R."/>
            <person name="Macalady J."/>
            <person name="Amend J."/>
        </authorList>
    </citation>
    <scope>NUCLEOTIDE SEQUENCE</scope>
    <source>
        <strain evidence="2">RS19-109</strain>
    </source>
</reference>
<dbReference type="Proteomes" id="UP001154240">
    <property type="component" value="Unassembled WGS sequence"/>
</dbReference>
<keyword evidence="1" id="KW-0732">Signal</keyword>
<feature type="chain" id="PRO_5040738040" evidence="1">
    <location>
        <begin position="35"/>
        <end position="224"/>
    </location>
</feature>